<gene>
    <name evidence="3" type="ORF">L914_20714</name>
</gene>
<dbReference type="EMBL" id="KI696482">
    <property type="protein sequence ID" value="ETM31769.1"/>
    <property type="molecule type" value="Genomic_DNA"/>
</dbReference>
<protein>
    <submittedName>
        <fullName evidence="3">Uncharacterized protein</fullName>
    </submittedName>
</protein>
<keyword evidence="1" id="KW-0175">Coiled coil</keyword>
<dbReference type="AlphaFoldDB" id="W2M8E4"/>
<feature type="compositionally biased region" description="Polar residues" evidence="2">
    <location>
        <begin position="58"/>
        <end position="76"/>
    </location>
</feature>
<accession>W2M8E4</accession>
<evidence type="ECO:0000256" key="2">
    <source>
        <dbReference type="SAM" id="MobiDB-lite"/>
    </source>
</evidence>
<reference evidence="3" key="1">
    <citation type="submission" date="2013-11" db="EMBL/GenBank/DDBJ databases">
        <title>The Genome Sequence of Phytophthora parasitica IAC_01/95.</title>
        <authorList>
            <consortium name="The Broad Institute Genomics Platform"/>
            <person name="Russ C."/>
            <person name="Tyler B."/>
            <person name="Panabieres F."/>
            <person name="Shan W."/>
            <person name="Tripathy S."/>
            <person name="Grunwald N."/>
            <person name="Machado M."/>
            <person name="Johnson C.S."/>
            <person name="Arredondo F."/>
            <person name="Hong C."/>
            <person name="Coffey M."/>
            <person name="Young S.K."/>
            <person name="Zeng Q."/>
            <person name="Gargeya S."/>
            <person name="Fitzgerald M."/>
            <person name="Abouelleil A."/>
            <person name="Alvarado L."/>
            <person name="Chapman S.B."/>
            <person name="Gainer-Dewar J."/>
            <person name="Goldberg J."/>
            <person name="Griggs A."/>
            <person name="Gujja S."/>
            <person name="Hansen M."/>
            <person name="Howarth C."/>
            <person name="Imamovic A."/>
            <person name="Ireland A."/>
            <person name="Larimer J."/>
            <person name="McCowan C."/>
            <person name="Murphy C."/>
            <person name="Pearson M."/>
            <person name="Poon T.W."/>
            <person name="Priest M."/>
            <person name="Roberts A."/>
            <person name="Saif S."/>
            <person name="Shea T."/>
            <person name="Sykes S."/>
            <person name="Wortman J."/>
            <person name="Nusbaum C."/>
            <person name="Birren B."/>
        </authorList>
    </citation>
    <scope>NUCLEOTIDE SEQUENCE [LARGE SCALE GENOMIC DNA]</scope>
    <source>
        <strain evidence="3">IAC_01/95</strain>
    </source>
</reference>
<evidence type="ECO:0000313" key="3">
    <source>
        <dbReference type="EMBL" id="ETM31769.1"/>
    </source>
</evidence>
<sequence length="150" mass="16687">MCLADEKDDATRSATAAGAATLDGGYAMSYSLMLEERICSDSNRKEIGDTHETEAAASISTNSEDITTEAPSPATQTRHRYSRAHNSRLCKELLRAKLRQIMRMEEKLQMLTKKASFLLEKKPNFAYPVHYHGAVMQFEDGATGSTTRLH</sequence>
<feature type="region of interest" description="Disordered" evidence="2">
    <location>
        <begin position="49"/>
        <end position="82"/>
    </location>
</feature>
<feature type="coiled-coil region" evidence="1">
    <location>
        <begin position="94"/>
        <end position="121"/>
    </location>
</feature>
<organism evidence="3">
    <name type="scientific">Phytophthora nicotianae</name>
    <name type="common">Potato buckeye rot agent</name>
    <name type="synonym">Phytophthora parasitica</name>
    <dbReference type="NCBI Taxonomy" id="4792"/>
    <lineage>
        <taxon>Eukaryota</taxon>
        <taxon>Sar</taxon>
        <taxon>Stramenopiles</taxon>
        <taxon>Oomycota</taxon>
        <taxon>Peronosporomycetes</taxon>
        <taxon>Peronosporales</taxon>
        <taxon>Peronosporaceae</taxon>
        <taxon>Phytophthora</taxon>
    </lineage>
</organism>
<name>W2M8E4_PHYNI</name>
<proteinExistence type="predicted"/>
<evidence type="ECO:0000256" key="1">
    <source>
        <dbReference type="SAM" id="Coils"/>
    </source>
</evidence>
<dbReference type="Proteomes" id="UP000054532">
    <property type="component" value="Unassembled WGS sequence"/>
</dbReference>